<dbReference type="RefSeq" id="WP_181023711.1">
    <property type="nucleotide sequence ID" value="NZ_FNUX01000001.1"/>
</dbReference>
<dbReference type="Pfam" id="PF13424">
    <property type="entry name" value="TPR_12"/>
    <property type="match status" value="1"/>
</dbReference>
<dbReference type="AlphaFoldDB" id="A0A1H5RR36"/>
<dbReference type="Proteomes" id="UP000236753">
    <property type="component" value="Unassembled WGS sequence"/>
</dbReference>
<dbReference type="InterPro" id="IPR011990">
    <property type="entry name" value="TPR-like_helical_dom_sf"/>
</dbReference>
<dbReference type="InterPro" id="IPR019734">
    <property type="entry name" value="TPR_rpt"/>
</dbReference>
<organism evidence="2 3">
    <name type="scientific">Nitrosomonas ureae</name>
    <dbReference type="NCBI Taxonomy" id="44577"/>
    <lineage>
        <taxon>Bacteria</taxon>
        <taxon>Pseudomonadati</taxon>
        <taxon>Pseudomonadota</taxon>
        <taxon>Betaproteobacteria</taxon>
        <taxon>Nitrosomonadales</taxon>
        <taxon>Nitrosomonadaceae</taxon>
        <taxon>Nitrosomonas</taxon>
    </lineage>
</organism>
<proteinExistence type="predicted"/>
<evidence type="ECO:0000313" key="2">
    <source>
        <dbReference type="EMBL" id="SEF40584.1"/>
    </source>
</evidence>
<dbReference type="Gene3D" id="1.25.40.10">
    <property type="entry name" value="Tetratricopeptide repeat domain"/>
    <property type="match status" value="2"/>
</dbReference>
<dbReference type="SUPFAM" id="SSF48452">
    <property type="entry name" value="TPR-like"/>
    <property type="match status" value="1"/>
</dbReference>
<name>A0A1H5RR36_9PROT</name>
<feature type="coiled-coil region" evidence="1">
    <location>
        <begin position="33"/>
        <end position="101"/>
    </location>
</feature>
<keyword evidence="1" id="KW-0175">Coiled coil</keyword>
<reference evidence="2 3" key="1">
    <citation type="submission" date="2016-10" db="EMBL/GenBank/DDBJ databases">
        <authorList>
            <person name="de Groot N.N."/>
        </authorList>
    </citation>
    <scope>NUCLEOTIDE SEQUENCE [LARGE SCALE GENOMIC DNA]</scope>
    <source>
        <strain evidence="2 3">Nm13</strain>
    </source>
</reference>
<evidence type="ECO:0000256" key="1">
    <source>
        <dbReference type="SAM" id="Coils"/>
    </source>
</evidence>
<dbReference type="PANTHER" id="PTHR19959:SF119">
    <property type="entry name" value="FUNGAL LIPASE-LIKE DOMAIN-CONTAINING PROTEIN"/>
    <property type="match status" value="1"/>
</dbReference>
<accession>A0A1H5RR36</accession>
<gene>
    <name evidence="2" type="ORF">SAMN05216334_101176</name>
</gene>
<protein>
    <submittedName>
        <fullName evidence="2">Tetratricopeptide repeat-containing protein</fullName>
    </submittedName>
</protein>
<evidence type="ECO:0000313" key="3">
    <source>
        <dbReference type="Proteomes" id="UP000236753"/>
    </source>
</evidence>
<dbReference type="PANTHER" id="PTHR19959">
    <property type="entry name" value="KINESIN LIGHT CHAIN"/>
    <property type="match status" value="1"/>
</dbReference>
<dbReference type="SMART" id="SM00028">
    <property type="entry name" value="TPR"/>
    <property type="match status" value="3"/>
</dbReference>
<sequence length="504" mass="57003">MNEIRIDNSEGVIAGSTVTATGDVLVNGQKITNIYYSAQYEELKNQLNELEARFATARQRIEQYPDDKSFQADLLTVDQKRSEIQSKINELKSEVIRLAEIFTRISINTERLKFVLKHFENGDYTSAKAILDVEQMNNEQGMLLQQKTQQQQQLAETEKLLINNANEFLILARLTAIAFDLPDRFNRTKEYFKHSLNAAHTLENTREYAYFLHQHNQFNDAAPFYQEALDFCRILAETNPQPYFPEVARLLNNIGNLQLVKKDFPAAETALLEALRINRSLTGSDPQTYQPDLAITLINLANLKHDKNDFPAAEDDYQEALGIYRSLTVNDPQTHLPDMAITLNNLASLQVKNETPEAEATFQEAMNIFTRLAKTNPKAYQPYIAGILNNLATLCADKNDFPAAGIAFQKALTIYRDLSKDNPFTYLPDVAMTAGNMSSFYLKNVPKRAKSLAYAKEALIAGLPFVETIPVVQSYIGSVLAVAEAWGMNRKVFFEKAVSAWQKK</sequence>
<dbReference type="EMBL" id="FNUX01000001">
    <property type="protein sequence ID" value="SEF40584.1"/>
    <property type="molecule type" value="Genomic_DNA"/>
</dbReference>